<comment type="caution">
    <text evidence="1">The sequence shown here is derived from an EMBL/GenBank/DDBJ whole genome shotgun (WGS) entry which is preliminary data.</text>
</comment>
<evidence type="ECO:0000313" key="2">
    <source>
        <dbReference type="Proteomes" id="UP000076205"/>
    </source>
</evidence>
<evidence type="ECO:0000313" key="1">
    <source>
        <dbReference type="EMBL" id="CZX09085.1"/>
    </source>
</evidence>
<proteinExistence type="predicted"/>
<organism evidence="1 2">
    <name type="scientific">Enterobacter hormaechei</name>
    <dbReference type="NCBI Taxonomy" id="158836"/>
    <lineage>
        <taxon>Bacteria</taxon>
        <taxon>Pseudomonadati</taxon>
        <taxon>Pseudomonadota</taxon>
        <taxon>Gammaproteobacteria</taxon>
        <taxon>Enterobacterales</taxon>
        <taxon>Enterobacteriaceae</taxon>
        <taxon>Enterobacter</taxon>
        <taxon>Enterobacter cloacae complex</taxon>
    </lineage>
</organism>
<reference evidence="1 2" key="1">
    <citation type="submission" date="2016-03" db="EMBL/GenBank/DDBJ databases">
        <authorList>
            <consortium name="Pathogen Informatics"/>
        </authorList>
    </citation>
    <scope>NUCLEOTIDE SEQUENCE [LARGE SCALE GENOMIC DNA]</scope>
    <source>
        <strain evidence="2">e1424</strain>
    </source>
</reference>
<gene>
    <name evidence="1" type="ORF">SAMEA2273352_01658</name>
</gene>
<dbReference type="AlphaFoldDB" id="A0A7Z8FNA5"/>
<dbReference type="RefSeq" id="WP_045351067.1">
    <property type="nucleotide sequence ID" value="NZ_BMAA01000037.1"/>
</dbReference>
<protein>
    <submittedName>
        <fullName evidence="1">Uncharacterized protein</fullName>
    </submittedName>
</protein>
<dbReference type="EMBL" id="FJYW01000003">
    <property type="protein sequence ID" value="CZX09085.1"/>
    <property type="molecule type" value="Genomic_DNA"/>
</dbReference>
<dbReference type="Proteomes" id="UP000076205">
    <property type="component" value="Unassembled WGS sequence"/>
</dbReference>
<name>A0A7Z8FNA5_9ENTR</name>
<sequence>MTTNQQLSTFAITSQKKPHHPSDNKTCMVLMIAFIFSIPYAAALNAALLEENNLKVSLAWIGIAFAVIWIGYDLSKLKEKTKFHVIFTIAAKAIPAILALIGLKFS</sequence>
<accession>A0A7Z8FNA5</accession>